<dbReference type="Proteomes" id="UP000800097">
    <property type="component" value="Unassembled WGS sequence"/>
</dbReference>
<accession>A0A6A6JPI9</accession>
<feature type="transmembrane region" description="Helical" evidence="6">
    <location>
        <begin position="50"/>
        <end position="72"/>
    </location>
</feature>
<dbReference type="GO" id="GO:0016020">
    <property type="term" value="C:membrane"/>
    <property type="evidence" value="ECO:0007669"/>
    <property type="project" value="UniProtKB-SubCell"/>
</dbReference>
<organism evidence="7 8">
    <name type="scientific">Westerdykella ornata</name>
    <dbReference type="NCBI Taxonomy" id="318751"/>
    <lineage>
        <taxon>Eukaryota</taxon>
        <taxon>Fungi</taxon>
        <taxon>Dikarya</taxon>
        <taxon>Ascomycota</taxon>
        <taxon>Pezizomycotina</taxon>
        <taxon>Dothideomycetes</taxon>
        <taxon>Pleosporomycetidae</taxon>
        <taxon>Pleosporales</taxon>
        <taxon>Sporormiaceae</taxon>
        <taxon>Westerdykella</taxon>
    </lineage>
</organism>
<dbReference type="AlphaFoldDB" id="A0A6A6JPI9"/>
<keyword evidence="3 6" id="KW-1133">Transmembrane helix</keyword>
<comment type="subcellular location">
    <subcellularLocation>
        <location evidence="1">Membrane</location>
        <topology evidence="1">Multi-pass membrane protein</topology>
    </subcellularLocation>
</comment>
<keyword evidence="2 6" id="KW-0812">Transmembrane</keyword>
<reference evidence="7" key="1">
    <citation type="journal article" date="2020" name="Stud. Mycol.">
        <title>101 Dothideomycetes genomes: a test case for predicting lifestyles and emergence of pathogens.</title>
        <authorList>
            <person name="Haridas S."/>
            <person name="Albert R."/>
            <person name="Binder M."/>
            <person name="Bloem J."/>
            <person name="Labutti K."/>
            <person name="Salamov A."/>
            <person name="Andreopoulos B."/>
            <person name="Baker S."/>
            <person name="Barry K."/>
            <person name="Bills G."/>
            <person name="Bluhm B."/>
            <person name="Cannon C."/>
            <person name="Castanera R."/>
            <person name="Culley D."/>
            <person name="Daum C."/>
            <person name="Ezra D."/>
            <person name="Gonzalez J."/>
            <person name="Henrissat B."/>
            <person name="Kuo A."/>
            <person name="Liang C."/>
            <person name="Lipzen A."/>
            <person name="Lutzoni F."/>
            <person name="Magnuson J."/>
            <person name="Mondo S."/>
            <person name="Nolan M."/>
            <person name="Ohm R."/>
            <person name="Pangilinan J."/>
            <person name="Park H.-J."/>
            <person name="Ramirez L."/>
            <person name="Alfaro M."/>
            <person name="Sun H."/>
            <person name="Tritt A."/>
            <person name="Yoshinaga Y."/>
            <person name="Zwiers L.-H."/>
            <person name="Turgeon B."/>
            <person name="Goodwin S."/>
            <person name="Spatafora J."/>
            <person name="Crous P."/>
            <person name="Grigoriev I."/>
        </authorList>
    </citation>
    <scope>NUCLEOTIDE SEQUENCE</scope>
    <source>
        <strain evidence="7">CBS 379.55</strain>
    </source>
</reference>
<feature type="transmembrane region" description="Helical" evidence="6">
    <location>
        <begin position="84"/>
        <end position="110"/>
    </location>
</feature>
<feature type="region of interest" description="Disordered" evidence="5">
    <location>
        <begin position="192"/>
        <end position="213"/>
    </location>
</feature>
<protein>
    <submittedName>
        <fullName evidence="7">RTA1-domain-containing protein</fullName>
    </submittedName>
</protein>
<keyword evidence="8" id="KW-1185">Reference proteome</keyword>
<evidence type="ECO:0000313" key="7">
    <source>
        <dbReference type="EMBL" id="KAF2278442.1"/>
    </source>
</evidence>
<proteinExistence type="predicted"/>
<feature type="transmembrane region" description="Helical" evidence="6">
    <location>
        <begin position="264"/>
        <end position="284"/>
    </location>
</feature>
<evidence type="ECO:0000256" key="1">
    <source>
        <dbReference type="ARBA" id="ARBA00004141"/>
    </source>
</evidence>
<dbReference type="InterPro" id="IPR007568">
    <property type="entry name" value="RTA1"/>
</dbReference>
<dbReference type="RefSeq" id="XP_033655981.1">
    <property type="nucleotide sequence ID" value="XM_033796314.1"/>
</dbReference>
<evidence type="ECO:0000256" key="3">
    <source>
        <dbReference type="ARBA" id="ARBA00022989"/>
    </source>
</evidence>
<keyword evidence="4 6" id="KW-0472">Membrane</keyword>
<evidence type="ECO:0000256" key="5">
    <source>
        <dbReference type="SAM" id="MobiDB-lite"/>
    </source>
</evidence>
<dbReference type="GeneID" id="54549489"/>
<dbReference type="EMBL" id="ML986488">
    <property type="protein sequence ID" value="KAF2278442.1"/>
    <property type="molecule type" value="Genomic_DNA"/>
</dbReference>
<dbReference type="Pfam" id="PF04479">
    <property type="entry name" value="RTA1"/>
    <property type="match status" value="1"/>
</dbReference>
<evidence type="ECO:0000256" key="6">
    <source>
        <dbReference type="SAM" id="Phobius"/>
    </source>
</evidence>
<feature type="transmembrane region" description="Helical" evidence="6">
    <location>
        <begin position="25"/>
        <end position="43"/>
    </location>
</feature>
<name>A0A6A6JPI9_WESOR</name>
<evidence type="ECO:0000256" key="2">
    <source>
        <dbReference type="ARBA" id="ARBA00022692"/>
    </source>
</evidence>
<evidence type="ECO:0000256" key="4">
    <source>
        <dbReference type="ARBA" id="ARBA00023136"/>
    </source>
</evidence>
<gene>
    <name evidence="7" type="ORF">EI97DRAFT_394855</name>
</gene>
<feature type="transmembrane region" description="Helical" evidence="6">
    <location>
        <begin position="231"/>
        <end position="252"/>
    </location>
</feature>
<dbReference type="OrthoDB" id="3358017at2759"/>
<sequence>MADEYHPSLDNPNAWVPYRYHPSKTAAIIFVVAFSLTTVLHVLQVFRRKTWYFIPLVVGGIFEIVGFIGRILSANNIWALGPFIMQSLLLLLAPALFAASVYIILGRIILLTNGEKYSLIRQKWLTKVFVTGDVMSFLTQCGGGGIQAVGSLGLMHAGEKIIIVGLFLQLTFFGFFILVAGIFHHRLSRANSASSSNTSRHPMNRRGSTGYHDVDASDSNAHDLPWRRHMYALYTASALIMIRSVFRVIEYLQGNNGYLLRREVFLYVFDALLMLVVMVLFNWIHPAEVTDLYQKQISGQPLCDLEETRQRYLGTGEE</sequence>
<dbReference type="PANTHER" id="PTHR31465">
    <property type="entry name" value="PROTEIN RTA1-RELATED"/>
    <property type="match status" value="1"/>
</dbReference>
<feature type="transmembrane region" description="Helical" evidence="6">
    <location>
        <begin position="161"/>
        <end position="183"/>
    </location>
</feature>
<dbReference type="PANTHER" id="PTHR31465:SF1">
    <property type="entry name" value="PROTEIN RTA1-RELATED"/>
    <property type="match status" value="1"/>
</dbReference>
<evidence type="ECO:0000313" key="8">
    <source>
        <dbReference type="Proteomes" id="UP000800097"/>
    </source>
</evidence>